<dbReference type="AlphaFoldDB" id="A0A1E3ICQ5"/>
<evidence type="ECO:0000313" key="2">
    <source>
        <dbReference type="Proteomes" id="UP000094043"/>
    </source>
</evidence>
<evidence type="ECO:0000313" key="1">
    <source>
        <dbReference type="EMBL" id="WVN90153.1"/>
    </source>
</evidence>
<protein>
    <submittedName>
        <fullName evidence="1">Uncharacterized protein</fullName>
    </submittedName>
</protein>
<name>A0A1E3ICQ5_9TREE</name>
<proteinExistence type="predicted"/>
<dbReference type="VEuPathDB" id="FungiDB:L203_04066"/>
<accession>A0A1E3ICQ5</accession>
<organism evidence="1 2">
    <name type="scientific">Cryptococcus depauperatus CBS 7841</name>
    <dbReference type="NCBI Taxonomy" id="1295531"/>
    <lineage>
        <taxon>Eukaryota</taxon>
        <taxon>Fungi</taxon>
        <taxon>Dikarya</taxon>
        <taxon>Basidiomycota</taxon>
        <taxon>Agaricomycotina</taxon>
        <taxon>Tremellomycetes</taxon>
        <taxon>Tremellales</taxon>
        <taxon>Cryptococcaceae</taxon>
        <taxon>Cryptococcus</taxon>
    </lineage>
</organism>
<reference evidence="1" key="1">
    <citation type="submission" date="2016-06" db="EMBL/GenBank/DDBJ databases">
        <authorList>
            <person name="Cuomo C."/>
            <person name="Litvintseva A."/>
            <person name="Heitman J."/>
            <person name="Chen Y."/>
            <person name="Sun S."/>
            <person name="Springer D."/>
            <person name="Dromer F."/>
            <person name="Young S."/>
            <person name="Zeng Q."/>
            <person name="Chapman S."/>
            <person name="Gujja S."/>
            <person name="Saif S."/>
            <person name="Birren B."/>
        </authorList>
    </citation>
    <scope>NUCLEOTIDE SEQUENCE</scope>
    <source>
        <strain evidence="1">CBS 7841</strain>
    </source>
</reference>
<sequence length="327" mass="37098">MSAYMSDSDDSHAQPPLACPLVSPTISEGKFPTHEGPVTVTEVEIGLSKIPIKFVFAPSDIPLAISAPHVFMHGLLADGELHGPFSPNASQETLPRIVEKSDPQDEKNAFSSAPKQDYHIGGLRKLYVNASLSHGRVWDAFNGKLQKYLKRNMFVEESVIIKMTDPQRFPREASHGMFTCWEARKAVFQECEFYSKYLKKLQGEIVPRSYGLWGGRLKLGDEDEEGLWCEVWTMILEDCGPPVNVATLTDDERNEIVTLYRKLHRHGVLHGDPDPRHWRLHPEGGFRLIDFDSATMLPRGRKATMAMEDEIELVKNHLIEEDDVWYI</sequence>
<dbReference type="Proteomes" id="UP000094043">
    <property type="component" value="Chromosome 7"/>
</dbReference>
<dbReference type="GeneID" id="91089598"/>
<dbReference type="SUPFAM" id="SSF56112">
    <property type="entry name" value="Protein kinase-like (PK-like)"/>
    <property type="match status" value="1"/>
</dbReference>
<dbReference type="OrthoDB" id="2571614at2759"/>
<dbReference type="EMBL" id="CP143790">
    <property type="protein sequence ID" value="WVN90153.1"/>
    <property type="molecule type" value="Genomic_DNA"/>
</dbReference>
<reference evidence="1" key="3">
    <citation type="submission" date="2024-01" db="EMBL/GenBank/DDBJ databases">
        <authorList>
            <person name="Coelho M.A."/>
            <person name="David-Palma M."/>
            <person name="Shea T."/>
            <person name="Sun S."/>
            <person name="Cuomo C.A."/>
            <person name="Heitman J."/>
        </authorList>
    </citation>
    <scope>NUCLEOTIDE SEQUENCE</scope>
    <source>
        <strain evidence="1">CBS 7841</strain>
    </source>
</reference>
<gene>
    <name evidence="1" type="ORF">L203_105389</name>
</gene>
<keyword evidence="2" id="KW-1185">Reference proteome</keyword>
<reference evidence="1" key="2">
    <citation type="journal article" date="2022" name="Elife">
        <title>Obligate sexual reproduction of a homothallic fungus closely related to the Cryptococcus pathogenic species complex.</title>
        <authorList>
            <person name="Passer A.R."/>
            <person name="Clancey S.A."/>
            <person name="Shea T."/>
            <person name="David-Palma M."/>
            <person name="Averette A.F."/>
            <person name="Boekhout T."/>
            <person name="Porcel B.M."/>
            <person name="Nowrousian M."/>
            <person name="Cuomo C.A."/>
            <person name="Sun S."/>
            <person name="Heitman J."/>
            <person name="Coelho M.A."/>
        </authorList>
    </citation>
    <scope>NUCLEOTIDE SEQUENCE</scope>
    <source>
        <strain evidence="1">CBS 7841</strain>
    </source>
</reference>
<dbReference type="KEGG" id="cdep:91089598"/>
<dbReference type="RefSeq" id="XP_066070853.1">
    <property type="nucleotide sequence ID" value="XM_066214756.1"/>
</dbReference>
<dbReference type="InterPro" id="IPR011009">
    <property type="entry name" value="Kinase-like_dom_sf"/>
</dbReference>